<dbReference type="Gene3D" id="3.30.530.20">
    <property type="match status" value="2"/>
</dbReference>
<dbReference type="SUPFAM" id="SSF55961">
    <property type="entry name" value="Bet v1-like"/>
    <property type="match status" value="2"/>
</dbReference>
<reference evidence="3 4" key="1">
    <citation type="submission" date="2020-05" db="EMBL/GenBank/DDBJ databases">
        <title>Complete genome sequence of Gemmatimonas greenlandica TET16.</title>
        <authorList>
            <person name="Zeng Y."/>
        </authorList>
    </citation>
    <scope>NUCLEOTIDE SEQUENCE [LARGE SCALE GENOMIC DNA]</scope>
    <source>
        <strain evidence="3 4">TET16</strain>
    </source>
</reference>
<sequence length="316" mass="35474">MTTTDSALDIAITRIYDAPVALVWDAWTDPAQVAQWWGPRGFSITTHSKELREGGSWVYTMHGPDGKDWPNFTRYHEVVPQSRLVYDHGASSEDAKPMFRVTVQFRDLGQRTELDMRMTFASVEEVAQSRAIIKAAGGNSTWDRLAEYLEKQATHQEIFVINRSFNAPLNTMFDMWTKPEHFAAWLPPTGFTMSFSHIDLRTGGSGSYAMTNGQFTMYGRVDYLLVQPPDRLEYTQCFTDADGNISRHPGAPTWPEKMKTTVLLTSEGATQTRVTVRWDVYGAATPEEVAAFVAEKSGMTQGWTGSFDKLDALLSA</sequence>
<feature type="domain" description="Activator of Hsp90 ATPase homologue 1/2-like C-terminal" evidence="2">
    <location>
        <begin position="166"/>
        <end position="314"/>
    </location>
</feature>
<evidence type="ECO:0000256" key="1">
    <source>
        <dbReference type="ARBA" id="ARBA00006817"/>
    </source>
</evidence>
<proteinExistence type="inferred from homology"/>
<dbReference type="Proteomes" id="UP000500938">
    <property type="component" value="Chromosome"/>
</dbReference>
<dbReference type="InterPro" id="IPR023393">
    <property type="entry name" value="START-like_dom_sf"/>
</dbReference>
<name>A0A6M4IYN9_9BACT</name>
<dbReference type="RefSeq" id="WP_171226796.1">
    <property type="nucleotide sequence ID" value="NZ_CP053085.1"/>
</dbReference>
<dbReference type="KEGG" id="ggr:HKW67_18535"/>
<accession>A0A6M4IYN9</accession>
<dbReference type="InterPro" id="IPR013538">
    <property type="entry name" value="ASHA1/2-like_C"/>
</dbReference>
<dbReference type="Pfam" id="PF08327">
    <property type="entry name" value="AHSA1"/>
    <property type="match status" value="2"/>
</dbReference>
<evidence type="ECO:0000313" key="4">
    <source>
        <dbReference type="Proteomes" id="UP000500938"/>
    </source>
</evidence>
<dbReference type="CDD" id="cd08894">
    <property type="entry name" value="SRPBCC_CalC_Aha1-like_1"/>
    <property type="match status" value="1"/>
</dbReference>
<dbReference type="EMBL" id="CP053085">
    <property type="protein sequence ID" value="QJR37361.1"/>
    <property type="molecule type" value="Genomic_DNA"/>
</dbReference>
<evidence type="ECO:0000313" key="3">
    <source>
        <dbReference type="EMBL" id="QJR37361.1"/>
    </source>
</evidence>
<dbReference type="AlphaFoldDB" id="A0A6M4IYN9"/>
<evidence type="ECO:0000259" key="2">
    <source>
        <dbReference type="Pfam" id="PF08327"/>
    </source>
</evidence>
<comment type="similarity">
    <text evidence="1">Belongs to the AHA1 family.</text>
</comment>
<feature type="domain" description="Activator of Hsp90 ATPase homologue 1/2-like C-terminal" evidence="2">
    <location>
        <begin position="17"/>
        <end position="150"/>
    </location>
</feature>
<gene>
    <name evidence="3" type="ORF">HKW67_18535</name>
</gene>
<protein>
    <recommendedName>
        <fullName evidence="2">Activator of Hsp90 ATPase homologue 1/2-like C-terminal domain-containing protein</fullName>
    </recommendedName>
</protein>
<keyword evidence="4" id="KW-1185">Reference proteome</keyword>
<organism evidence="3 4">
    <name type="scientific">Gemmatimonas groenlandica</name>
    <dbReference type="NCBI Taxonomy" id="2732249"/>
    <lineage>
        <taxon>Bacteria</taxon>
        <taxon>Pseudomonadati</taxon>
        <taxon>Gemmatimonadota</taxon>
        <taxon>Gemmatimonadia</taxon>
        <taxon>Gemmatimonadales</taxon>
        <taxon>Gemmatimonadaceae</taxon>
        <taxon>Gemmatimonas</taxon>
    </lineage>
</organism>